<feature type="compositionally biased region" description="Acidic residues" evidence="1">
    <location>
        <begin position="41"/>
        <end position="81"/>
    </location>
</feature>
<feature type="region of interest" description="Disordered" evidence="1">
    <location>
        <begin position="41"/>
        <end position="95"/>
    </location>
</feature>
<protein>
    <submittedName>
        <fullName evidence="2">Uncharacterized protein</fullName>
    </submittedName>
</protein>
<name>A0A6J5KZR4_9CAUD</name>
<dbReference type="EMBL" id="LR796189">
    <property type="protein sequence ID" value="CAB4125590.1"/>
    <property type="molecule type" value="Genomic_DNA"/>
</dbReference>
<reference evidence="2" key="1">
    <citation type="submission" date="2020-04" db="EMBL/GenBank/DDBJ databases">
        <authorList>
            <person name="Chiriac C."/>
            <person name="Salcher M."/>
            <person name="Ghai R."/>
            <person name="Kavagutti S V."/>
        </authorList>
    </citation>
    <scope>NUCLEOTIDE SEQUENCE</scope>
</reference>
<evidence type="ECO:0000256" key="1">
    <source>
        <dbReference type="SAM" id="MobiDB-lite"/>
    </source>
</evidence>
<sequence length="95" mass="11272">MSQYNAALNDLVSQGFDKEEAIAILDKRALSKIFLDEDEEYVNQEEITEENDEDEDEELDSIDDSVQDFEYDEDEEEELSFEENYTFTDEIDEEY</sequence>
<evidence type="ECO:0000313" key="2">
    <source>
        <dbReference type="EMBL" id="CAB4125590.1"/>
    </source>
</evidence>
<organism evidence="2">
    <name type="scientific">uncultured Caudovirales phage</name>
    <dbReference type="NCBI Taxonomy" id="2100421"/>
    <lineage>
        <taxon>Viruses</taxon>
        <taxon>Duplodnaviria</taxon>
        <taxon>Heunggongvirae</taxon>
        <taxon>Uroviricota</taxon>
        <taxon>Caudoviricetes</taxon>
        <taxon>Peduoviridae</taxon>
        <taxon>Maltschvirus</taxon>
        <taxon>Maltschvirus maltsch</taxon>
    </lineage>
</organism>
<proteinExistence type="predicted"/>
<accession>A0A6J5KZR4</accession>
<gene>
    <name evidence="2" type="ORF">UFOVP53_176</name>
</gene>